<dbReference type="GO" id="GO:0034039">
    <property type="term" value="F:8-oxo-7,8-dihydroguanine DNA N-glycosylase activity"/>
    <property type="evidence" value="ECO:0007669"/>
    <property type="project" value="TreeGrafter"/>
</dbReference>
<dbReference type="InterPro" id="IPR052054">
    <property type="entry name" value="Oxidative_DNA_repair_enzyme"/>
</dbReference>
<dbReference type="PANTHER" id="PTHR10242">
    <property type="entry name" value="8-OXOGUANINE DNA GLYCOSYLASE"/>
    <property type="match status" value="1"/>
</dbReference>
<dbReference type="GO" id="GO:0005634">
    <property type="term" value="C:nucleus"/>
    <property type="evidence" value="ECO:0007669"/>
    <property type="project" value="TreeGrafter"/>
</dbReference>
<dbReference type="PANTHER" id="PTHR10242:SF4">
    <property type="entry name" value="OS07G0657600 PROTEIN"/>
    <property type="match status" value="1"/>
</dbReference>
<dbReference type="InParanoid" id="A0A6I9RID4"/>
<keyword evidence="2" id="KW-1185">Reference proteome</keyword>
<dbReference type="Proteomes" id="UP000504607">
    <property type="component" value="Chromosome 7"/>
</dbReference>
<gene>
    <name evidence="3" type="primary">LOC105049133</name>
</gene>
<sequence>MGAEEANGGQADRSTGVVHLQLPLNDPGFNLETAVCSHGLFMMAPNRWDPASKSLHRPLRLPTSSSSLPVRISHPSPSHPLLLVSVFGASSLSSQDQHAILAQVRRMLRISDENDRVIREFHKLHAGAKERGFGRVFRSPTLFEDMVKCILLCNCQWPRTLSMARSLCELQLELKLRTSHEDFHPKTPEAKELKRRKGKKKKIMVKLETKLIEDKAESAEGGNSEINHDNQPNNSQGKETPSSTPLCMEEISNLCMEETSNKLSTVSTPLHDLSGDTSCPSKQIGDFPSPEDLAMLDVDYLAMRCKLGYRAQRIVSLAQNIVECKLQLRKLEEACGGFTLSSYAEVDKELSGICGFGPFTCANVLMCMGFYHKIPADTETIRHLKKFHAINSTIHSVKRDVESIYRKYAPFQFLAYWFELWDDYENIFGKTSEMLPSDYGLITSTNLKSKLSKKRKSNS</sequence>
<protein>
    <submittedName>
        <fullName evidence="3">Uncharacterized protein LOC105049133 isoform X1</fullName>
    </submittedName>
</protein>
<name>A0A6I9RID4_ELAGV</name>
<feature type="region of interest" description="Disordered" evidence="1">
    <location>
        <begin position="214"/>
        <end position="244"/>
    </location>
</feature>
<dbReference type="SUPFAM" id="SSF48150">
    <property type="entry name" value="DNA-glycosylase"/>
    <property type="match status" value="1"/>
</dbReference>
<feature type="compositionally biased region" description="Polar residues" evidence="1">
    <location>
        <begin position="229"/>
        <end position="244"/>
    </location>
</feature>
<dbReference type="FunCoup" id="A0A6I9RID4">
    <property type="interactions" value="2"/>
</dbReference>
<dbReference type="GO" id="GO:0006285">
    <property type="term" value="P:base-excision repair, AP site formation"/>
    <property type="evidence" value="ECO:0007669"/>
    <property type="project" value="TreeGrafter"/>
</dbReference>
<dbReference type="RefSeq" id="XP_010926998.1">
    <property type="nucleotide sequence ID" value="XM_010928696.3"/>
</dbReference>
<evidence type="ECO:0000313" key="3">
    <source>
        <dbReference type="RefSeq" id="XP_010926998.1"/>
    </source>
</evidence>
<organism evidence="2 3">
    <name type="scientific">Elaeis guineensis var. tenera</name>
    <name type="common">Oil palm</name>
    <dbReference type="NCBI Taxonomy" id="51953"/>
    <lineage>
        <taxon>Eukaryota</taxon>
        <taxon>Viridiplantae</taxon>
        <taxon>Streptophyta</taxon>
        <taxon>Embryophyta</taxon>
        <taxon>Tracheophyta</taxon>
        <taxon>Spermatophyta</taxon>
        <taxon>Magnoliopsida</taxon>
        <taxon>Liliopsida</taxon>
        <taxon>Arecaceae</taxon>
        <taxon>Arecoideae</taxon>
        <taxon>Cocoseae</taxon>
        <taxon>Elaeidinae</taxon>
        <taxon>Elaeis</taxon>
    </lineage>
</organism>
<dbReference type="InterPro" id="IPR011257">
    <property type="entry name" value="DNA_glycosylase"/>
</dbReference>
<dbReference type="OrthoDB" id="4951845at2759"/>
<evidence type="ECO:0000313" key="2">
    <source>
        <dbReference type="Proteomes" id="UP000504607"/>
    </source>
</evidence>
<evidence type="ECO:0000256" key="1">
    <source>
        <dbReference type="SAM" id="MobiDB-lite"/>
    </source>
</evidence>
<reference evidence="3" key="1">
    <citation type="submission" date="2025-08" db="UniProtKB">
        <authorList>
            <consortium name="RefSeq"/>
        </authorList>
    </citation>
    <scope>IDENTIFICATION</scope>
</reference>
<dbReference type="KEGG" id="egu:105049133"/>
<dbReference type="Gene3D" id="1.10.340.30">
    <property type="entry name" value="Hypothetical protein, domain 2"/>
    <property type="match status" value="1"/>
</dbReference>
<proteinExistence type="predicted"/>
<dbReference type="GeneID" id="105049133"/>
<accession>A0A6I9RID4</accession>
<dbReference type="AlphaFoldDB" id="A0A6I9RID4"/>